<evidence type="ECO:0000256" key="1">
    <source>
        <dbReference type="SAM" id="MobiDB-lite"/>
    </source>
</evidence>
<dbReference type="Proteomes" id="UP000499080">
    <property type="component" value="Unassembled WGS sequence"/>
</dbReference>
<sequence>MTSLITVSHLALFSFQLIHWVVLNSSLLIRHFTLAPGGHHFSGWLSQPASFYINKRESVKLLALLCMCQTIENTRENDTTQLNRKSVSGDPASSLLKSALPSHSQHTDGVHKQKF</sequence>
<feature type="compositionally biased region" description="Basic and acidic residues" evidence="1">
    <location>
        <begin position="105"/>
        <end position="115"/>
    </location>
</feature>
<proteinExistence type="predicted"/>
<gene>
    <name evidence="3" type="ORF">AVEN_170412_1</name>
    <name evidence="2" type="ORF">AVEN_246908_1</name>
</gene>
<dbReference type="EMBL" id="BGPR01048985">
    <property type="protein sequence ID" value="GBO25982.1"/>
    <property type="molecule type" value="Genomic_DNA"/>
</dbReference>
<evidence type="ECO:0000313" key="4">
    <source>
        <dbReference type="Proteomes" id="UP000499080"/>
    </source>
</evidence>
<accession>A0A4Y2VLD4</accession>
<protein>
    <submittedName>
        <fullName evidence="2">Uncharacterized protein</fullName>
    </submittedName>
</protein>
<name>A0A4Y2VLD4_ARAVE</name>
<keyword evidence="4" id="KW-1185">Reference proteome</keyword>
<dbReference type="EMBL" id="BGPR01048984">
    <property type="protein sequence ID" value="GBO25979.1"/>
    <property type="molecule type" value="Genomic_DNA"/>
</dbReference>
<comment type="caution">
    <text evidence="2">The sequence shown here is derived from an EMBL/GenBank/DDBJ whole genome shotgun (WGS) entry which is preliminary data.</text>
</comment>
<evidence type="ECO:0000313" key="3">
    <source>
        <dbReference type="EMBL" id="GBO25982.1"/>
    </source>
</evidence>
<organism evidence="2 4">
    <name type="scientific">Araneus ventricosus</name>
    <name type="common">Orbweaver spider</name>
    <name type="synonym">Epeira ventricosa</name>
    <dbReference type="NCBI Taxonomy" id="182803"/>
    <lineage>
        <taxon>Eukaryota</taxon>
        <taxon>Metazoa</taxon>
        <taxon>Ecdysozoa</taxon>
        <taxon>Arthropoda</taxon>
        <taxon>Chelicerata</taxon>
        <taxon>Arachnida</taxon>
        <taxon>Araneae</taxon>
        <taxon>Araneomorphae</taxon>
        <taxon>Entelegynae</taxon>
        <taxon>Araneoidea</taxon>
        <taxon>Araneidae</taxon>
        <taxon>Araneus</taxon>
    </lineage>
</organism>
<evidence type="ECO:0000313" key="2">
    <source>
        <dbReference type="EMBL" id="GBO25979.1"/>
    </source>
</evidence>
<dbReference type="AlphaFoldDB" id="A0A4Y2VLD4"/>
<feature type="compositionally biased region" description="Low complexity" evidence="1">
    <location>
        <begin position="91"/>
        <end position="104"/>
    </location>
</feature>
<feature type="region of interest" description="Disordered" evidence="1">
    <location>
        <begin position="77"/>
        <end position="115"/>
    </location>
</feature>
<reference evidence="2 4" key="1">
    <citation type="journal article" date="2019" name="Sci. Rep.">
        <title>Orb-weaving spider Araneus ventricosus genome elucidates the spidroin gene catalogue.</title>
        <authorList>
            <person name="Kono N."/>
            <person name="Nakamura H."/>
            <person name="Ohtoshi R."/>
            <person name="Moran D.A.P."/>
            <person name="Shinohara A."/>
            <person name="Yoshida Y."/>
            <person name="Fujiwara M."/>
            <person name="Mori M."/>
            <person name="Tomita M."/>
            <person name="Arakawa K."/>
        </authorList>
    </citation>
    <scope>NUCLEOTIDE SEQUENCE [LARGE SCALE GENOMIC DNA]</scope>
</reference>